<evidence type="ECO:0000313" key="1">
    <source>
        <dbReference type="EMBL" id="KAJ9081246.1"/>
    </source>
</evidence>
<accession>A0ACC2U392</accession>
<proteinExistence type="predicted"/>
<dbReference type="Proteomes" id="UP001165960">
    <property type="component" value="Unassembled WGS sequence"/>
</dbReference>
<protein>
    <submittedName>
        <fullName evidence="1">Uncharacterized protein</fullName>
    </submittedName>
</protein>
<evidence type="ECO:0000313" key="2">
    <source>
        <dbReference type="Proteomes" id="UP001165960"/>
    </source>
</evidence>
<organism evidence="1 2">
    <name type="scientific">Entomophthora muscae</name>
    <dbReference type="NCBI Taxonomy" id="34485"/>
    <lineage>
        <taxon>Eukaryota</taxon>
        <taxon>Fungi</taxon>
        <taxon>Fungi incertae sedis</taxon>
        <taxon>Zoopagomycota</taxon>
        <taxon>Entomophthoromycotina</taxon>
        <taxon>Entomophthoromycetes</taxon>
        <taxon>Entomophthorales</taxon>
        <taxon>Entomophthoraceae</taxon>
        <taxon>Entomophthora</taxon>
    </lineage>
</organism>
<sequence length="91" mass="10264">MSLASVSVRCARSLLHWKVDPEIFPLVGVVSGVGVMGIYTLNRKREQLQNDVNLHPVSFTKDKVNKHKASFAFLDMFSPHQKNPFLPMKAI</sequence>
<reference evidence="1" key="1">
    <citation type="submission" date="2022-04" db="EMBL/GenBank/DDBJ databases">
        <title>Genome of the entomopathogenic fungus Entomophthora muscae.</title>
        <authorList>
            <person name="Elya C."/>
            <person name="Lovett B.R."/>
            <person name="Lee E."/>
            <person name="Macias A.M."/>
            <person name="Hajek A.E."/>
            <person name="De Bivort B.L."/>
            <person name="Kasson M.T."/>
            <person name="De Fine Licht H.H."/>
            <person name="Stajich J.E."/>
        </authorList>
    </citation>
    <scope>NUCLEOTIDE SEQUENCE</scope>
    <source>
        <strain evidence="1">Berkeley</strain>
    </source>
</reference>
<dbReference type="EMBL" id="QTSX02001489">
    <property type="protein sequence ID" value="KAJ9081246.1"/>
    <property type="molecule type" value="Genomic_DNA"/>
</dbReference>
<keyword evidence="2" id="KW-1185">Reference proteome</keyword>
<comment type="caution">
    <text evidence="1">The sequence shown here is derived from an EMBL/GenBank/DDBJ whole genome shotgun (WGS) entry which is preliminary data.</text>
</comment>
<name>A0ACC2U392_9FUNG</name>
<gene>
    <name evidence="1" type="ORF">DSO57_1016785</name>
</gene>